<evidence type="ECO:0000313" key="3">
    <source>
        <dbReference type="Proteomes" id="UP000609530"/>
    </source>
</evidence>
<keyword evidence="1" id="KW-0732">Signal</keyword>
<proteinExistence type="predicted"/>
<evidence type="ECO:0000256" key="1">
    <source>
        <dbReference type="SAM" id="SignalP"/>
    </source>
</evidence>
<evidence type="ECO:0000313" key="2">
    <source>
        <dbReference type="EMBL" id="MBV4491875.1"/>
    </source>
</evidence>
<protein>
    <submittedName>
        <fullName evidence="2">Type VI secretion system-associated protein TagO</fullName>
    </submittedName>
</protein>
<dbReference type="Proteomes" id="UP000609530">
    <property type="component" value="Unassembled WGS sequence"/>
</dbReference>
<feature type="chain" id="PRO_5046154695" evidence="1">
    <location>
        <begin position="23"/>
        <end position="216"/>
    </location>
</feature>
<dbReference type="EMBL" id="JABWRZ020000001">
    <property type="protein sequence ID" value="MBV4491875.1"/>
    <property type="molecule type" value="Genomic_DNA"/>
</dbReference>
<dbReference type="InterPro" id="IPR017738">
    <property type="entry name" value="T6SS-assoc_VCA0118"/>
</dbReference>
<name>A0ABS6QCH2_9PSED</name>
<comment type="caution">
    <text evidence="2">The sequence shown here is derived from an EMBL/GenBank/DDBJ whole genome shotgun (WGS) entry which is preliminary data.</text>
</comment>
<sequence>MIFRRTCYAGVSLLFCMQPVLAELDRDCPRIVSDIERLACFDRAAGTPAHVSSRAWSAQEQEAPTLIRVMANEASRAADDLTFRISSGGEVGSATAELIISAPAIASTQERSYLAISCIQKISRLQLITTRPIDASWVTVRLTSEGGATRNTPWRVMENGQVLDAGRGLPAIEQIRQLIGAHRIVVASDRSEVDGLVFDAQGLGPLIAQARSTCRW</sequence>
<reference evidence="2 3" key="1">
    <citation type="journal article" date="2020" name="Microorganisms">
        <title>Reliable Identification of Environmental Pseudomonas Isolates Using the rpoD Gene.</title>
        <authorList>
            <consortium name="The Broad Institute Genome Sequencing Platform"/>
            <person name="Girard L."/>
            <person name="Lood C."/>
            <person name="Rokni-Zadeh H."/>
            <person name="van Noort V."/>
            <person name="Lavigne R."/>
            <person name="De Mot R."/>
        </authorList>
    </citation>
    <scope>NUCLEOTIDE SEQUENCE [LARGE SCALE GENOMIC DNA]</scope>
    <source>
        <strain evidence="2 3">RD9SR1</strain>
    </source>
</reference>
<dbReference type="Pfam" id="PF11319">
    <property type="entry name" value="VasI"/>
    <property type="match status" value="1"/>
</dbReference>
<feature type="signal peptide" evidence="1">
    <location>
        <begin position="1"/>
        <end position="22"/>
    </location>
</feature>
<dbReference type="NCBIfam" id="TIGR03360">
    <property type="entry name" value="VI_minor_1"/>
    <property type="match status" value="1"/>
</dbReference>
<gene>
    <name evidence="2" type="primary">tagO</name>
    <name evidence="2" type="ORF">HU760_014855</name>
</gene>
<accession>A0ABS6QCH2</accession>
<keyword evidence="3" id="KW-1185">Reference proteome</keyword>
<organism evidence="2 3">
    <name type="scientific">Pseudomonas oryzicola</name>
    <dbReference type="NCBI Taxonomy" id="485876"/>
    <lineage>
        <taxon>Bacteria</taxon>
        <taxon>Pseudomonadati</taxon>
        <taxon>Pseudomonadota</taxon>
        <taxon>Gammaproteobacteria</taxon>
        <taxon>Pseudomonadales</taxon>
        <taxon>Pseudomonadaceae</taxon>
        <taxon>Pseudomonas</taxon>
    </lineage>
</organism>